<reference evidence="2" key="1">
    <citation type="submission" date="2006-01" db="EMBL/GenBank/DDBJ databases">
        <title>Complete sequence of Novosphingobium aromaticivorans DSM 12444.</title>
        <authorList>
            <consortium name="US DOE Joint Genome Institute"/>
            <person name="Copeland A."/>
            <person name="Lucas S."/>
            <person name="Lapidus A."/>
            <person name="Barry K."/>
            <person name="Detter J.C."/>
            <person name="Glavina T."/>
            <person name="Hammon N."/>
            <person name="Israni S."/>
            <person name="Pitluck S."/>
            <person name="Chain P."/>
            <person name="Malfatti S."/>
            <person name="Shin M."/>
            <person name="Vergez L."/>
            <person name="Schmutz J."/>
            <person name="Larimer F."/>
            <person name="Land M."/>
            <person name="Kyrpides N."/>
            <person name="Ivanova N."/>
            <person name="Fredrickson J."/>
            <person name="Balkwill D."/>
            <person name="Romine M.F."/>
            <person name="Richardson P."/>
        </authorList>
    </citation>
    <scope>NUCLEOTIDE SEQUENCE [LARGE SCALE GENOMIC DNA]</scope>
    <source>
        <strain evidence="2">ATCC 700278 / DSM 12444 / CCUG 56034 / CIP 105152 / NBRC 16084 / F199</strain>
    </source>
</reference>
<proteinExistence type="predicted"/>
<evidence type="ECO:0000313" key="2">
    <source>
        <dbReference type="Proteomes" id="UP000009134"/>
    </source>
</evidence>
<dbReference type="HOGENOM" id="CLU_2863348_0_0_5"/>
<accession>Q2G4T9</accession>
<dbReference type="RefSeq" id="WP_011446340.1">
    <property type="nucleotide sequence ID" value="NC_007794.1"/>
</dbReference>
<dbReference type="Proteomes" id="UP000009134">
    <property type="component" value="Chromosome"/>
</dbReference>
<evidence type="ECO:0000313" key="1">
    <source>
        <dbReference type="EMBL" id="ABD27134.1"/>
    </source>
</evidence>
<sequence>MELITTAFALFTLAALYAAYVTNRRLQNLRSNCFIRNDKNQFTRWTKADAGTRARAETTTERTA</sequence>
<dbReference type="AlphaFoldDB" id="Q2G4T9"/>
<dbReference type="KEGG" id="nar:Saro_2698"/>
<name>Q2G4T9_NOVAD</name>
<keyword evidence="2" id="KW-1185">Reference proteome</keyword>
<dbReference type="STRING" id="279238.Saro_2698"/>
<dbReference type="EMBL" id="CP000248">
    <property type="protein sequence ID" value="ABD27134.1"/>
    <property type="molecule type" value="Genomic_DNA"/>
</dbReference>
<organism evidence="1 2">
    <name type="scientific">Novosphingobium aromaticivorans (strain ATCC 700278 / DSM 12444 / CCUG 56034 / CIP 105152 / NBRC 16084 / F199)</name>
    <dbReference type="NCBI Taxonomy" id="279238"/>
    <lineage>
        <taxon>Bacteria</taxon>
        <taxon>Pseudomonadati</taxon>
        <taxon>Pseudomonadota</taxon>
        <taxon>Alphaproteobacteria</taxon>
        <taxon>Sphingomonadales</taxon>
        <taxon>Sphingomonadaceae</taxon>
        <taxon>Novosphingobium</taxon>
    </lineage>
</organism>
<gene>
    <name evidence="1" type="ordered locus">Saro_2698</name>
</gene>
<protein>
    <submittedName>
        <fullName evidence="1">Uncharacterized protein</fullName>
    </submittedName>
</protein>